<reference evidence="2" key="1">
    <citation type="journal article" date="2020" name="Nat. Commun.">
        <title>Genome sequence of the cluster root forming white lupin.</title>
        <authorList>
            <person name="Hufnagel B."/>
            <person name="Marques A."/>
            <person name="Soriano A."/>
            <person name="Marques L."/>
            <person name="Divol F."/>
            <person name="Doumas P."/>
            <person name="Sallet E."/>
            <person name="Mancinotti D."/>
            <person name="Carrere S."/>
            <person name="Marande W."/>
            <person name="Arribat S."/>
            <person name="Keller J."/>
            <person name="Huneau C."/>
            <person name="Blein T."/>
            <person name="Aime D."/>
            <person name="Laguerre M."/>
            <person name="Taylor J."/>
            <person name="Schubert V."/>
            <person name="Nelson M."/>
            <person name="Geu-Flores F."/>
            <person name="Crespi M."/>
            <person name="Gallardo-Guerrero K."/>
            <person name="Delaux P.-M."/>
            <person name="Salse J."/>
            <person name="Berges H."/>
            <person name="Guyot R."/>
            <person name="Gouzy J."/>
            <person name="Peret B."/>
        </authorList>
    </citation>
    <scope>NUCLEOTIDE SEQUENCE [LARGE SCALE GENOMIC DNA]</scope>
    <source>
        <strain evidence="2">cv. Amiga</strain>
    </source>
</reference>
<keyword evidence="2" id="KW-1185">Reference proteome</keyword>
<evidence type="ECO:0000313" key="1">
    <source>
        <dbReference type="EMBL" id="KAE9602304.1"/>
    </source>
</evidence>
<dbReference type="PROSITE" id="PS51257">
    <property type="entry name" value="PROKAR_LIPOPROTEIN"/>
    <property type="match status" value="1"/>
</dbReference>
<comment type="caution">
    <text evidence="1">The sequence shown here is derived from an EMBL/GenBank/DDBJ whole genome shotgun (WGS) entry which is preliminary data.</text>
</comment>
<name>A0A6A4PLY7_LUPAL</name>
<sequence length="84" mass="9817">MMQKSPNQALLLGFSCRDFILYFLLSFSDLPASNSLLILIDAAKWSLRRVVHKQSNKVHKINRREETKNLVMRFGQLCLHPREC</sequence>
<dbReference type="AlphaFoldDB" id="A0A6A4PLY7"/>
<organism evidence="1 2">
    <name type="scientific">Lupinus albus</name>
    <name type="common">White lupine</name>
    <name type="synonym">Lupinus termis</name>
    <dbReference type="NCBI Taxonomy" id="3870"/>
    <lineage>
        <taxon>Eukaryota</taxon>
        <taxon>Viridiplantae</taxon>
        <taxon>Streptophyta</taxon>
        <taxon>Embryophyta</taxon>
        <taxon>Tracheophyta</taxon>
        <taxon>Spermatophyta</taxon>
        <taxon>Magnoliopsida</taxon>
        <taxon>eudicotyledons</taxon>
        <taxon>Gunneridae</taxon>
        <taxon>Pentapetalae</taxon>
        <taxon>rosids</taxon>
        <taxon>fabids</taxon>
        <taxon>Fabales</taxon>
        <taxon>Fabaceae</taxon>
        <taxon>Papilionoideae</taxon>
        <taxon>50 kb inversion clade</taxon>
        <taxon>genistoids sensu lato</taxon>
        <taxon>core genistoids</taxon>
        <taxon>Genisteae</taxon>
        <taxon>Lupinus</taxon>
    </lineage>
</organism>
<evidence type="ECO:0000313" key="2">
    <source>
        <dbReference type="Proteomes" id="UP000447434"/>
    </source>
</evidence>
<proteinExistence type="predicted"/>
<protein>
    <submittedName>
        <fullName evidence="1">Uncharacterized protein</fullName>
    </submittedName>
</protein>
<accession>A0A6A4PLY7</accession>
<dbReference type="Proteomes" id="UP000447434">
    <property type="component" value="Chromosome 12"/>
</dbReference>
<gene>
    <name evidence="1" type="ORF">Lalb_Chr12g0198161</name>
</gene>
<dbReference type="EMBL" id="WOCE01000012">
    <property type="protein sequence ID" value="KAE9602304.1"/>
    <property type="molecule type" value="Genomic_DNA"/>
</dbReference>